<sequence length="203" mass="22093">MAKSVAKTNNTASSSQTKFRSTVTILKPQLGALVKLAAAAVAAFASLKAANQASDTDAQINTQRETTVKKLPLQRGNGTDEQAWDGIVLFEDVCWISLQSEGGCFDWRARAWTEFGDGFSDGGARVNRRSCLKGAIVGDNRFFKPRRLKVGDDDEAERQRCRCVWSWACSSSSIYRRGLALEVVGDRDKLGIGELAQIRDGAG</sequence>
<dbReference type="EMBL" id="VIEB01000015">
    <property type="protein sequence ID" value="TQE12842.1"/>
    <property type="molecule type" value="Genomic_DNA"/>
</dbReference>
<organism evidence="1 2">
    <name type="scientific">Malus baccata</name>
    <name type="common">Siberian crab apple</name>
    <name type="synonym">Pyrus baccata</name>
    <dbReference type="NCBI Taxonomy" id="106549"/>
    <lineage>
        <taxon>Eukaryota</taxon>
        <taxon>Viridiplantae</taxon>
        <taxon>Streptophyta</taxon>
        <taxon>Embryophyta</taxon>
        <taxon>Tracheophyta</taxon>
        <taxon>Spermatophyta</taxon>
        <taxon>Magnoliopsida</taxon>
        <taxon>eudicotyledons</taxon>
        <taxon>Gunneridae</taxon>
        <taxon>Pentapetalae</taxon>
        <taxon>rosids</taxon>
        <taxon>fabids</taxon>
        <taxon>Rosales</taxon>
        <taxon>Rosaceae</taxon>
        <taxon>Amygdaloideae</taxon>
        <taxon>Maleae</taxon>
        <taxon>Malus</taxon>
    </lineage>
</organism>
<accession>A0A540NP84</accession>
<reference evidence="1 2" key="1">
    <citation type="journal article" date="2019" name="G3 (Bethesda)">
        <title>Sequencing of a Wild Apple (Malus baccata) Genome Unravels the Differences Between Cultivated and Wild Apple Species Regarding Disease Resistance and Cold Tolerance.</title>
        <authorList>
            <person name="Chen X."/>
        </authorList>
    </citation>
    <scope>NUCLEOTIDE SEQUENCE [LARGE SCALE GENOMIC DNA]</scope>
    <source>
        <strain evidence="2">cv. Shandingzi</strain>
        <tissue evidence="1">Leaves</tissue>
    </source>
</reference>
<evidence type="ECO:0000313" key="2">
    <source>
        <dbReference type="Proteomes" id="UP000315295"/>
    </source>
</evidence>
<comment type="caution">
    <text evidence="1">The sequence shown here is derived from an EMBL/GenBank/DDBJ whole genome shotgun (WGS) entry which is preliminary data.</text>
</comment>
<gene>
    <name evidence="1" type="ORF">C1H46_001488</name>
</gene>
<dbReference type="AlphaFoldDB" id="A0A540NP84"/>
<proteinExistence type="predicted"/>
<evidence type="ECO:0000313" key="1">
    <source>
        <dbReference type="EMBL" id="TQE12842.1"/>
    </source>
</evidence>
<keyword evidence="2" id="KW-1185">Reference proteome</keyword>
<dbReference type="Proteomes" id="UP000315295">
    <property type="component" value="Unassembled WGS sequence"/>
</dbReference>
<protein>
    <submittedName>
        <fullName evidence="1">Uncharacterized protein</fullName>
    </submittedName>
</protein>
<name>A0A540NP84_MALBA</name>